<dbReference type="GO" id="GO:0005737">
    <property type="term" value="C:cytoplasm"/>
    <property type="evidence" value="ECO:0007669"/>
    <property type="project" value="InterPro"/>
</dbReference>
<keyword evidence="4 7" id="KW-0560">Oxidoreductase</keyword>
<dbReference type="PRINTS" id="PR00368">
    <property type="entry name" value="FADPNR"/>
</dbReference>
<sequence length="306" mass="31886">MTHDLIILGSGPAGCTAALYAARAGLRPLVLEGAQPGGQLTQTTDIENFPGLEQPVNGYDLVVSMRRQAERFGAVFEMDEAVGADFSGPVKQLETLVAGTLEARAVILATGASARWLGLPAEQALIGRGVSGCATCDGAFFRGKEVAVVGGGDVACEDALFLARLCSRVWLIHRRDALRASKVMAERVLASDVITPVWDTVVEDVLDPAAGAVTAVRLRNVKDGSLRDLPVSGLFVAIGHTPNTAFLKGAVDLDPRGYVAVRDGVRTSAEGVFAAGDVMDPDYKQAVVAAGAGAKAALEAERYLLG</sequence>
<dbReference type="NCBIfam" id="TIGR01292">
    <property type="entry name" value="TRX_reduct"/>
    <property type="match status" value="1"/>
</dbReference>
<comment type="catalytic activity">
    <reaction evidence="7">
        <text>[thioredoxin]-dithiol + NADP(+) = [thioredoxin]-disulfide + NADPH + H(+)</text>
        <dbReference type="Rhea" id="RHEA:20345"/>
        <dbReference type="Rhea" id="RHEA-COMP:10698"/>
        <dbReference type="Rhea" id="RHEA-COMP:10700"/>
        <dbReference type="ChEBI" id="CHEBI:15378"/>
        <dbReference type="ChEBI" id="CHEBI:29950"/>
        <dbReference type="ChEBI" id="CHEBI:50058"/>
        <dbReference type="ChEBI" id="CHEBI:57783"/>
        <dbReference type="ChEBI" id="CHEBI:58349"/>
        <dbReference type="EC" id="1.8.1.9"/>
    </reaction>
</comment>
<evidence type="ECO:0000313" key="11">
    <source>
        <dbReference type="Proteomes" id="UP000886845"/>
    </source>
</evidence>
<evidence type="ECO:0000313" key="10">
    <source>
        <dbReference type="EMBL" id="HIV08549.1"/>
    </source>
</evidence>
<keyword evidence="2 7" id="KW-0285">Flavoprotein</keyword>
<dbReference type="GO" id="GO:0004791">
    <property type="term" value="F:thioredoxin-disulfide reductase (NADPH) activity"/>
    <property type="evidence" value="ECO:0007669"/>
    <property type="project" value="UniProtKB-UniRule"/>
</dbReference>
<dbReference type="GO" id="GO:0019430">
    <property type="term" value="P:removal of superoxide radicals"/>
    <property type="evidence" value="ECO:0007669"/>
    <property type="project" value="UniProtKB-UniRule"/>
</dbReference>
<dbReference type="PROSITE" id="PS00573">
    <property type="entry name" value="PYRIDINE_REDOX_2"/>
    <property type="match status" value="1"/>
</dbReference>
<dbReference type="InterPro" id="IPR008255">
    <property type="entry name" value="Pyr_nucl-diS_OxRdtase_2_AS"/>
</dbReference>
<dbReference type="Pfam" id="PF07992">
    <property type="entry name" value="Pyr_redox_2"/>
    <property type="match status" value="1"/>
</dbReference>
<evidence type="ECO:0000256" key="1">
    <source>
        <dbReference type="ARBA" id="ARBA00009333"/>
    </source>
</evidence>
<comment type="cofactor">
    <cofactor evidence="8">
        <name>FAD</name>
        <dbReference type="ChEBI" id="CHEBI:57692"/>
    </cofactor>
    <text evidence="8">Binds 1 FAD per subunit.</text>
</comment>
<comment type="caution">
    <text evidence="10">The sequence shown here is derived from an EMBL/GenBank/DDBJ whole genome shotgun (WGS) entry which is preliminary data.</text>
</comment>
<organism evidence="10 11">
    <name type="scientific">Candidatus Spyradenecus faecavium</name>
    <dbReference type="NCBI Taxonomy" id="2840947"/>
    <lineage>
        <taxon>Bacteria</taxon>
        <taxon>Pseudomonadati</taxon>
        <taxon>Lentisphaerota</taxon>
        <taxon>Lentisphaeria</taxon>
        <taxon>Lentisphaerales</taxon>
        <taxon>Lentisphaeraceae</taxon>
        <taxon>Lentisphaeraceae incertae sedis</taxon>
        <taxon>Candidatus Spyradenecus</taxon>
    </lineage>
</organism>
<dbReference type="AlphaFoldDB" id="A0A9D1T2D1"/>
<evidence type="ECO:0000256" key="5">
    <source>
        <dbReference type="ARBA" id="ARBA00023157"/>
    </source>
</evidence>
<keyword evidence="3 7" id="KW-0274">FAD</keyword>
<proteinExistence type="inferred from homology"/>
<dbReference type="InterPro" id="IPR023753">
    <property type="entry name" value="FAD/NAD-binding_dom"/>
</dbReference>
<dbReference type="EMBL" id="DVOR01000010">
    <property type="protein sequence ID" value="HIV08549.1"/>
    <property type="molecule type" value="Genomic_DNA"/>
</dbReference>
<evidence type="ECO:0000256" key="7">
    <source>
        <dbReference type="RuleBase" id="RU003880"/>
    </source>
</evidence>
<evidence type="ECO:0000256" key="4">
    <source>
        <dbReference type="ARBA" id="ARBA00023002"/>
    </source>
</evidence>
<protein>
    <recommendedName>
        <fullName evidence="7">Thioredoxin reductase</fullName>
        <ecNumber evidence="7">1.8.1.9</ecNumber>
    </recommendedName>
</protein>
<dbReference type="PANTHER" id="PTHR48105">
    <property type="entry name" value="THIOREDOXIN REDUCTASE 1-RELATED-RELATED"/>
    <property type="match status" value="1"/>
</dbReference>
<evidence type="ECO:0000256" key="8">
    <source>
        <dbReference type="RuleBase" id="RU003881"/>
    </source>
</evidence>
<evidence type="ECO:0000256" key="6">
    <source>
        <dbReference type="ARBA" id="ARBA00023284"/>
    </source>
</evidence>
<comment type="subunit">
    <text evidence="7">Homodimer.</text>
</comment>
<dbReference type="EC" id="1.8.1.9" evidence="7"/>
<keyword evidence="8" id="KW-0521">NADP</keyword>
<evidence type="ECO:0000256" key="2">
    <source>
        <dbReference type="ARBA" id="ARBA00022630"/>
    </source>
</evidence>
<keyword evidence="6 7" id="KW-0676">Redox-active center</keyword>
<dbReference type="InterPro" id="IPR005982">
    <property type="entry name" value="Thioredox_Rdtase"/>
</dbReference>
<dbReference type="PRINTS" id="PR00469">
    <property type="entry name" value="PNDRDTASEII"/>
</dbReference>
<reference evidence="10" key="1">
    <citation type="submission" date="2020-10" db="EMBL/GenBank/DDBJ databases">
        <authorList>
            <person name="Gilroy R."/>
        </authorList>
    </citation>
    <scope>NUCLEOTIDE SEQUENCE</scope>
    <source>
        <strain evidence="10">35461</strain>
    </source>
</reference>
<comment type="similarity">
    <text evidence="1 7">Belongs to the class-II pyridine nucleotide-disulfide oxidoreductase family.</text>
</comment>
<reference evidence="10" key="2">
    <citation type="journal article" date="2021" name="PeerJ">
        <title>Extensive microbial diversity within the chicken gut microbiome revealed by metagenomics and culture.</title>
        <authorList>
            <person name="Gilroy R."/>
            <person name="Ravi A."/>
            <person name="Getino M."/>
            <person name="Pursley I."/>
            <person name="Horton D.L."/>
            <person name="Alikhan N.F."/>
            <person name="Baker D."/>
            <person name="Gharbi K."/>
            <person name="Hall N."/>
            <person name="Watson M."/>
            <person name="Adriaenssens E.M."/>
            <person name="Foster-Nyarko E."/>
            <person name="Jarju S."/>
            <person name="Secka A."/>
            <person name="Antonio M."/>
            <person name="Oren A."/>
            <person name="Chaudhuri R.R."/>
            <person name="La Ragione R."/>
            <person name="Hildebrand F."/>
            <person name="Pallen M.J."/>
        </authorList>
    </citation>
    <scope>NUCLEOTIDE SEQUENCE</scope>
    <source>
        <strain evidence="10">35461</strain>
    </source>
</reference>
<dbReference type="Proteomes" id="UP000886845">
    <property type="component" value="Unassembled WGS sequence"/>
</dbReference>
<evidence type="ECO:0000259" key="9">
    <source>
        <dbReference type="Pfam" id="PF07992"/>
    </source>
</evidence>
<keyword evidence="5" id="KW-1015">Disulfide bond</keyword>
<dbReference type="InterPro" id="IPR050097">
    <property type="entry name" value="Ferredoxin-NADP_redctase_2"/>
</dbReference>
<feature type="domain" description="FAD/NAD(P)-binding" evidence="9">
    <location>
        <begin position="4"/>
        <end position="293"/>
    </location>
</feature>
<evidence type="ECO:0000256" key="3">
    <source>
        <dbReference type="ARBA" id="ARBA00022827"/>
    </source>
</evidence>
<dbReference type="SUPFAM" id="SSF51905">
    <property type="entry name" value="FAD/NAD(P)-binding domain"/>
    <property type="match status" value="1"/>
</dbReference>
<accession>A0A9D1T2D1</accession>
<dbReference type="InterPro" id="IPR036188">
    <property type="entry name" value="FAD/NAD-bd_sf"/>
</dbReference>
<gene>
    <name evidence="10" type="primary">trxB</name>
    <name evidence="10" type="ORF">IAC79_00340</name>
</gene>
<name>A0A9D1T2D1_9BACT</name>
<dbReference type="Gene3D" id="3.50.50.60">
    <property type="entry name" value="FAD/NAD(P)-binding domain"/>
    <property type="match status" value="2"/>
</dbReference>